<comment type="caution">
    <text evidence="1">The sequence shown here is derived from an EMBL/GenBank/DDBJ whole genome shotgun (WGS) entry which is preliminary data.</text>
</comment>
<evidence type="ECO:0000313" key="1">
    <source>
        <dbReference type="EMBL" id="KAJ1369118.1"/>
    </source>
</evidence>
<reference evidence="1" key="1">
    <citation type="submission" date="2021-06" db="EMBL/GenBank/DDBJ databases">
        <title>Parelaphostrongylus tenuis whole genome reference sequence.</title>
        <authorList>
            <person name="Garwood T.J."/>
            <person name="Larsen P.A."/>
            <person name="Fountain-Jones N.M."/>
            <person name="Garbe J.R."/>
            <person name="Macchietto M.G."/>
            <person name="Kania S.A."/>
            <person name="Gerhold R.W."/>
            <person name="Richards J.E."/>
            <person name="Wolf T.M."/>
        </authorList>
    </citation>
    <scope>NUCLEOTIDE SEQUENCE</scope>
    <source>
        <strain evidence="1">MNPRO001-30</strain>
        <tissue evidence="1">Meninges</tissue>
    </source>
</reference>
<accession>A0AAD5R3U7</accession>
<dbReference type="Proteomes" id="UP001196413">
    <property type="component" value="Unassembled WGS sequence"/>
</dbReference>
<name>A0AAD5R3U7_PARTN</name>
<organism evidence="1 2">
    <name type="scientific">Parelaphostrongylus tenuis</name>
    <name type="common">Meningeal worm</name>
    <dbReference type="NCBI Taxonomy" id="148309"/>
    <lineage>
        <taxon>Eukaryota</taxon>
        <taxon>Metazoa</taxon>
        <taxon>Ecdysozoa</taxon>
        <taxon>Nematoda</taxon>
        <taxon>Chromadorea</taxon>
        <taxon>Rhabditida</taxon>
        <taxon>Rhabditina</taxon>
        <taxon>Rhabditomorpha</taxon>
        <taxon>Strongyloidea</taxon>
        <taxon>Metastrongylidae</taxon>
        <taxon>Parelaphostrongylus</taxon>
    </lineage>
</organism>
<gene>
    <name evidence="1" type="ORF">KIN20_030515</name>
</gene>
<protein>
    <submittedName>
        <fullName evidence="1">Uncharacterized protein</fullName>
    </submittedName>
</protein>
<keyword evidence="2" id="KW-1185">Reference proteome</keyword>
<dbReference type="EMBL" id="JAHQIW010006411">
    <property type="protein sequence ID" value="KAJ1369118.1"/>
    <property type="molecule type" value="Genomic_DNA"/>
</dbReference>
<evidence type="ECO:0000313" key="2">
    <source>
        <dbReference type="Proteomes" id="UP001196413"/>
    </source>
</evidence>
<proteinExistence type="predicted"/>
<dbReference type="AlphaFoldDB" id="A0AAD5R3U7"/>
<sequence length="68" mass="7413">MCMEKEGRIMPISADHSSIHGTLSTTNIIMANWSRTMWQNVVDSAVRMLASGPFGSHFFSARAIVGGN</sequence>